<feature type="transmembrane region" description="Helical" evidence="8">
    <location>
        <begin position="58"/>
        <end position="79"/>
    </location>
</feature>
<evidence type="ECO:0000313" key="9">
    <source>
        <dbReference type="EMBL" id="OHA65122.1"/>
    </source>
</evidence>
<evidence type="ECO:0000256" key="6">
    <source>
        <dbReference type="ARBA" id="ARBA00022989"/>
    </source>
</evidence>
<comment type="caution">
    <text evidence="9">The sequence shown here is derived from an EMBL/GenBank/DDBJ whole genome shotgun (WGS) entry which is preliminary data.</text>
</comment>
<feature type="transmembrane region" description="Helical" evidence="8">
    <location>
        <begin position="247"/>
        <end position="264"/>
    </location>
</feature>
<dbReference type="EMBL" id="MHTT01000020">
    <property type="protein sequence ID" value="OHA65122.1"/>
    <property type="molecule type" value="Genomic_DNA"/>
</dbReference>
<evidence type="ECO:0008006" key="11">
    <source>
        <dbReference type="Google" id="ProtNLM"/>
    </source>
</evidence>
<keyword evidence="6 8" id="KW-1133">Transmembrane helix</keyword>
<dbReference type="InterPro" id="IPR050297">
    <property type="entry name" value="LipidA_mod_glycosyltrf_83"/>
</dbReference>
<dbReference type="GO" id="GO:0016763">
    <property type="term" value="F:pentosyltransferase activity"/>
    <property type="evidence" value="ECO:0007669"/>
    <property type="project" value="TreeGrafter"/>
</dbReference>
<sequence length="502" mass="57466">MNTFSQLFLPVSAFFVAVLLGFTFVFDREVGAALLMLVILSTATVFLLRRLGVRRREVYFLLVFVVVSHAVFTLFVHYAGFQPFGTGGGDFIRYNMAAQEVAENLRAGTFSLEQARIGNFLELEPEEIWVPHYFPLILGYVYALVTPAMVVGQLFMVWLAALAVLTLYFLTLEVGATRLWAFLVALLGSFYPSFFFLTSYVLKEALIILLALLSLLLLLKLLKRFSWGNYILLFLIAIPLANLRSEIYDIFAVTFFVFWFGVARMEWRRRVLVGVVIFFLYGFAPVVAMKGTQNGYYDYRTFASLNVKTALNLKENAYLQFIPRIADPVKTVQPTMHEQVQREGQQEPLRKVTYEFQRGRTSTVEDLKVGADNPSSFIWNQARAFAFVTLGPFPWQFSESRHAATLVETIPWLFLVPFIIRGIWKKFREDKRTPALALVLFALGMFIVVAFFINNFGITMRIRMPAVFALLPFLPFAFSSSFQGVLNRLSRLLPKRLLALFY</sequence>
<dbReference type="STRING" id="1802448.A2672_03240"/>
<feature type="transmembrane region" description="Helical" evidence="8">
    <location>
        <begin position="7"/>
        <end position="26"/>
    </location>
</feature>
<dbReference type="GO" id="GO:0009103">
    <property type="term" value="P:lipopolysaccharide biosynthetic process"/>
    <property type="evidence" value="ECO:0007669"/>
    <property type="project" value="UniProtKB-ARBA"/>
</dbReference>
<dbReference type="PANTHER" id="PTHR33908">
    <property type="entry name" value="MANNOSYLTRANSFERASE YKCB-RELATED"/>
    <property type="match status" value="1"/>
</dbReference>
<evidence type="ECO:0000256" key="1">
    <source>
        <dbReference type="ARBA" id="ARBA00004651"/>
    </source>
</evidence>
<keyword evidence="3" id="KW-0328">Glycosyltransferase</keyword>
<comment type="subcellular location">
    <subcellularLocation>
        <location evidence="1">Cell membrane</location>
        <topology evidence="1">Multi-pass membrane protein</topology>
    </subcellularLocation>
</comment>
<feature type="transmembrane region" description="Helical" evidence="8">
    <location>
        <begin position="32"/>
        <end position="51"/>
    </location>
</feature>
<gene>
    <name evidence="9" type="ORF">A2672_03240</name>
</gene>
<evidence type="ECO:0000313" key="10">
    <source>
        <dbReference type="Proteomes" id="UP000178065"/>
    </source>
</evidence>
<organism evidence="9 10">
    <name type="scientific">Candidatus Wildermuthbacteria bacterium RIFCSPHIGHO2_01_FULL_49_22b</name>
    <dbReference type="NCBI Taxonomy" id="1802448"/>
    <lineage>
        <taxon>Bacteria</taxon>
        <taxon>Candidatus Wildermuthiibacteriota</taxon>
    </lineage>
</organism>
<reference evidence="9 10" key="1">
    <citation type="journal article" date="2016" name="Nat. Commun.">
        <title>Thousands of microbial genomes shed light on interconnected biogeochemical processes in an aquifer system.</title>
        <authorList>
            <person name="Anantharaman K."/>
            <person name="Brown C.T."/>
            <person name="Hug L.A."/>
            <person name="Sharon I."/>
            <person name="Castelle C.J."/>
            <person name="Probst A.J."/>
            <person name="Thomas B.C."/>
            <person name="Singh A."/>
            <person name="Wilkins M.J."/>
            <person name="Karaoz U."/>
            <person name="Brodie E.L."/>
            <person name="Williams K.H."/>
            <person name="Hubbard S.S."/>
            <person name="Banfield J.F."/>
        </authorList>
    </citation>
    <scope>NUCLEOTIDE SEQUENCE [LARGE SCALE GENOMIC DNA]</scope>
</reference>
<keyword evidence="2" id="KW-1003">Cell membrane</keyword>
<keyword evidence="5 8" id="KW-0812">Transmembrane</keyword>
<feature type="transmembrane region" description="Helical" evidence="8">
    <location>
        <begin position="140"/>
        <end position="170"/>
    </location>
</feature>
<proteinExistence type="predicted"/>
<feature type="transmembrane region" description="Helical" evidence="8">
    <location>
        <begin position="200"/>
        <end position="218"/>
    </location>
</feature>
<dbReference type="AlphaFoldDB" id="A0A1G2QYQ8"/>
<protein>
    <recommendedName>
        <fullName evidence="11">Glycosyltransferase RgtA/B/C/D-like domain-containing protein</fullName>
    </recommendedName>
</protein>
<dbReference type="PANTHER" id="PTHR33908:SF11">
    <property type="entry name" value="MEMBRANE PROTEIN"/>
    <property type="match status" value="1"/>
</dbReference>
<evidence type="ECO:0000256" key="3">
    <source>
        <dbReference type="ARBA" id="ARBA00022676"/>
    </source>
</evidence>
<evidence type="ECO:0000256" key="4">
    <source>
        <dbReference type="ARBA" id="ARBA00022679"/>
    </source>
</evidence>
<feature type="transmembrane region" description="Helical" evidence="8">
    <location>
        <begin position="436"/>
        <end position="454"/>
    </location>
</feature>
<evidence type="ECO:0000256" key="8">
    <source>
        <dbReference type="SAM" id="Phobius"/>
    </source>
</evidence>
<evidence type="ECO:0000256" key="5">
    <source>
        <dbReference type="ARBA" id="ARBA00022692"/>
    </source>
</evidence>
<dbReference type="GO" id="GO:0005886">
    <property type="term" value="C:plasma membrane"/>
    <property type="evidence" value="ECO:0007669"/>
    <property type="project" value="UniProtKB-SubCell"/>
</dbReference>
<accession>A0A1G2QYQ8</accession>
<evidence type="ECO:0000256" key="2">
    <source>
        <dbReference type="ARBA" id="ARBA00022475"/>
    </source>
</evidence>
<feature type="transmembrane region" description="Helical" evidence="8">
    <location>
        <begin position="403"/>
        <end position="424"/>
    </location>
</feature>
<evidence type="ECO:0000256" key="7">
    <source>
        <dbReference type="ARBA" id="ARBA00023136"/>
    </source>
</evidence>
<feature type="transmembrane region" description="Helical" evidence="8">
    <location>
        <begin position="225"/>
        <end position="241"/>
    </location>
</feature>
<keyword evidence="7 8" id="KW-0472">Membrane</keyword>
<feature type="transmembrane region" description="Helical" evidence="8">
    <location>
        <begin position="271"/>
        <end position="289"/>
    </location>
</feature>
<feature type="transmembrane region" description="Helical" evidence="8">
    <location>
        <begin position="466"/>
        <end position="486"/>
    </location>
</feature>
<feature type="transmembrane region" description="Helical" evidence="8">
    <location>
        <begin position="177"/>
        <end position="194"/>
    </location>
</feature>
<name>A0A1G2QYQ8_9BACT</name>
<dbReference type="Proteomes" id="UP000178065">
    <property type="component" value="Unassembled WGS sequence"/>
</dbReference>
<keyword evidence="4" id="KW-0808">Transferase</keyword>